<feature type="compositionally biased region" description="Basic and acidic residues" evidence="1">
    <location>
        <begin position="426"/>
        <end position="435"/>
    </location>
</feature>
<sequence length="448" mass="50253">MKDHPENVFSLHSTKEIPPEILLAIFRLALLPSWKITPGTSAPPFPYPVWSVDIDTKRSLLKVCKIWYNAGLEFLYENVVLAEIGQILVFVDTLEARPELGAFVHSINLCYKVFRGYQDVHDEAVKKIFQFCPGVTHFVFHPHDHLRASLPAVGFSITTLDLGDCVPYGVSLRALNPLCETLTSLSVALPWQFTDHSPLNFVRLANLRLCVGMQCFFPAQYWTLPCLQRLSFRHSPILGSLPPDLELVSDVLSVCGSTLKRLRISDILRSVMCRLTVQDVLNQCPVLEHLGATEAQLAVGGQKTLRWLDIFGSGHELEAEHLKRDFPALRAYRYVSAHHAFFADALPMRLVTTTGKAPEAVPIDATVDYNFPTFSWLAALAEANLEDDSSGDDSNFVFDEEDDDGGSASTDSDSDGYDPEELDSDGENHSEIDREEALMVYRREYQEY</sequence>
<evidence type="ECO:0000256" key="1">
    <source>
        <dbReference type="SAM" id="MobiDB-lite"/>
    </source>
</evidence>
<name>A0AAD7NPX3_9AGAR</name>
<comment type="caution">
    <text evidence="2">The sequence shown here is derived from an EMBL/GenBank/DDBJ whole genome shotgun (WGS) entry which is preliminary data.</text>
</comment>
<feature type="compositionally biased region" description="Acidic residues" evidence="1">
    <location>
        <begin position="412"/>
        <end position="425"/>
    </location>
</feature>
<feature type="region of interest" description="Disordered" evidence="1">
    <location>
        <begin position="388"/>
        <end position="435"/>
    </location>
</feature>
<accession>A0AAD7NPX3</accession>
<evidence type="ECO:0008006" key="4">
    <source>
        <dbReference type="Google" id="ProtNLM"/>
    </source>
</evidence>
<reference evidence="2" key="1">
    <citation type="submission" date="2023-03" db="EMBL/GenBank/DDBJ databases">
        <title>Massive genome expansion in bonnet fungi (Mycena s.s.) driven by repeated elements and novel gene families across ecological guilds.</title>
        <authorList>
            <consortium name="Lawrence Berkeley National Laboratory"/>
            <person name="Harder C.B."/>
            <person name="Miyauchi S."/>
            <person name="Viragh M."/>
            <person name="Kuo A."/>
            <person name="Thoen E."/>
            <person name="Andreopoulos B."/>
            <person name="Lu D."/>
            <person name="Skrede I."/>
            <person name="Drula E."/>
            <person name="Henrissat B."/>
            <person name="Morin E."/>
            <person name="Kohler A."/>
            <person name="Barry K."/>
            <person name="LaButti K."/>
            <person name="Morin E."/>
            <person name="Salamov A."/>
            <person name="Lipzen A."/>
            <person name="Mereny Z."/>
            <person name="Hegedus B."/>
            <person name="Baldrian P."/>
            <person name="Stursova M."/>
            <person name="Weitz H."/>
            <person name="Taylor A."/>
            <person name="Grigoriev I.V."/>
            <person name="Nagy L.G."/>
            <person name="Martin F."/>
            <person name="Kauserud H."/>
        </authorList>
    </citation>
    <scope>NUCLEOTIDE SEQUENCE</scope>
    <source>
        <strain evidence="2">CBHHK182m</strain>
    </source>
</reference>
<dbReference type="AlphaFoldDB" id="A0AAD7NPX3"/>
<dbReference type="EMBL" id="JARKIB010000018">
    <property type="protein sequence ID" value="KAJ7769445.1"/>
    <property type="molecule type" value="Genomic_DNA"/>
</dbReference>
<gene>
    <name evidence="2" type="ORF">B0H16DRAFT_1715903</name>
</gene>
<keyword evidence="3" id="KW-1185">Reference proteome</keyword>
<dbReference type="SUPFAM" id="SSF52047">
    <property type="entry name" value="RNI-like"/>
    <property type="match status" value="1"/>
</dbReference>
<proteinExistence type="predicted"/>
<protein>
    <recommendedName>
        <fullName evidence="4">F-box domain-containing protein</fullName>
    </recommendedName>
</protein>
<evidence type="ECO:0000313" key="3">
    <source>
        <dbReference type="Proteomes" id="UP001215598"/>
    </source>
</evidence>
<dbReference type="Proteomes" id="UP001215598">
    <property type="component" value="Unassembled WGS sequence"/>
</dbReference>
<evidence type="ECO:0000313" key="2">
    <source>
        <dbReference type="EMBL" id="KAJ7769445.1"/>
    </source>
</evidence>
<organism evidence="2 3">
    <name type="scientific">Mycena metata</name>
    <dbReference type="NCBI Taxonomy" id="1033252"/>
    <lineage>
        <taxon>Eukaryota</taxon>
        <taxon>Fungi</taxon>
        <taxon>Dikarya</taxon>
        <taxon>Basidiomycota</taxon>
        <taxon>Agaricomycotina</taxon>
        <taxon>Agaricomycetes</taxon>
        <taxon>Agaricomycetidae</taxon>
        <taxon>Agaricales</taxon>
        <taxon>Marasmiineae</taxon>
        <taxon>Mycenaceae</taxon>
        <taxon>Mycena</taxon>
    </lineage>
</organism>